<dbReference type="Proteomes" id="UP001500731">
    <property type="component" value="Unassembled WGS sequence"/>
</dbReference>
<dbReference type="InterPro" id="IPR043129">
    <property type="entry name" value="ATPase_NBD"/>
</dbReference>
<feature type="compositionally biased region" description="Low complexity" evidence="5">
    <location>
        <begin position="475"/>
        <end position="487"/>
    </location>
</feature>
<feature type="domain" description="Carbohydrate kinase FGGY N-terminal" evidence="6">
    <location>
        <begin position="99"/>
        <end position="214"/>
    </location>
</feature>
<evidence type="ECO:0000256" key="5">
    <source>
        <dbReference type="SAM" id="MobiDB-lite"/>
    </source>
</evidence>
<comment type="caution">
    <text evidence="8">The sequence shown here is derived from an EMBL/GenBank/DDBJ whole genome shotgun (WGS) entry which is preliminary data.</text>
</comment>
<reference evidence="9" key="1">
    <citation type="journal article" date="2019" name="Int. J. Syst. Evol. Microbiol.">
        <title>The Global Catalogue of Microorganisms (GCM) 10K type strain sequencing project: providing services to taxonomists for standard genome sequencing and annotation.</title>
        <authorList>
            <consortium name="The Broad Institute Genomics Platform"/>
            <consortium name="The Broad Institute Genome Sequencing Center for Infectious Disease"/>
            <person name="Wu L."/>
            <person name="Ma J."/>
        </authorList>
    </citation>
    <scope>NUCLEOTIDE SEQUENCE [LARGE SCALE GENOMIC DNA]</scope>
    <source>
        <strain evidence="9">JCM 17839</strain>
    </source>
</reference>
<dbReference type="Pfam" id="PF02782">
    <property type="entry name" value="FGGY_C"/>
    <property type="match status" value="1"/>
</dbReference>
<keyword evidence="3" id="KW-0808">Transferase</keyword>
<keyword evidence="9" id="KW-1185">Reference proteome</keyword>
<protein>
    <submittedName>
        <fullName evidence="8">FGGY-family carbohydrate kinase</fullName>
    </submittedName>
</protein>
<keyword evidence="2" id="KW-0859">Xylose metabolism</keyword>
<dbReference type="InterPro" id="IPR050406">
    <property type="entry name" value="FGGY_Carb_Kinase"/>
</dbReference>
<dbReference type="PANTHER" id="PTHR43095">
    <property type="entry name" value="SUGAR KINASE"/>
    <property type="match status" value="1"/>
</dbReference>
<organism evidence="8 9">
    <name type="scientific">Microbacterium panaciterrae</name>
    <dbReference type="NCBI Taxonomy" id="985759"/>
    <lineage>
        <taxon>Bacteria</taxon>
        <taxon>Bacillati</taxon>
        <taxon>Actinomycetota</taxon>
        <taxon>Actinomycetes</taxon>
        <taxon>Micrococcales</taxon>
        <taxon>Microbacteriaceae</taxon>
        <taxon>Microbacterium</taxon>
    </lineage>
</organism>
<dbReference type="PIRSF" id="PIRSF000538">
    <property type="entry name" value="GlpK"/>
    <property type="match status" value="1"/>
</dbReference>
<evidence type="ECO:0000313" key="9">
    <source>
        <dbReference type="Proteomes" id="UP001500731"/>
    </source>
</evidence>
<evidence type="ECO:0000259" key="7">
    <source>
        <dbReference type="Pfam" id="PF02782"/>
    </source>
</evidence>
<comment type="similarity">
    <text evidence="1">Belongs to the FGGY kinase family.</text>
</comment>
<name>A0ABP8PU02_9MICO</name>
<feature type="domain" description="Carbohydrate kinase FGGY C-terminal" evidence="7">
    <location>
        <begin position="242"/>
        <end position="422"/>
    </location>
</feature>
<accession>A0ABP8PU02</accession>
<evidence type="ECO:0000256" key="2">
    <source>
        <dbReference type="ARBA" id="ARBA00022629"/>
    </source>
</evidence>
<evidence type="ECO:0000256" key="1">
    <source>
        <dbReference type="ARBA" id="ARBA00009156"/>
    </source>
</evidence>
<dbReference type="EMBL" id="BAABGP010000026">
    <property type="protein sequence ID" value="GAA4491874.1"/>
    <property type="molecule type" value="Genomic_DNA"/>
</dbReference>
<keyword evidence="2" id="KW-0119">Carbohydrate metabolism</keyword>
<evidence type="ECO:0000256" key="3">
    <source>
        <dbReference type="ARBA" id="ARBA00022679"/>
    </source>
</evidence>
<dbReference type="Gene3D" id="3.30.420.40">
    <property type="match status" value="3"/>
</dbReference>
<gene>
    <name evidence="8" type="ORF">GCM10023171_36520</name>
</gene>
<dbReference type="Pfam" id="PF00370">
    <property type="entry name" value="FGGY_N"/>
    <property type="match status" value="1"/>
</dbReference>
<dbReference type="RefSeq" id="WP_345188923.1">
    <property type="nucleotide sequence ID" value="NZ_BAABGP010000026.1"/>
</dbReference>
<evidence type="ECO:0000313" key="8">
    <source>
        <dbReference type="EMBL" id="GAA4491874.1"/>
    </source>
</evidence>
<dbReference type="InterPro" id="IPR000577">
    <property type="entry name" value="Carb_kinase_FGGY"/>
</dbReference>
<dbReference type="PANTHER" id="PTHR43095:SF5">
    <property type="entry name" value="XYLULOSE KINASE"/>
    <property type="match status" value="1"/>
</dbReference>
<evidence type="ECO:0000259" key="6">
    <source>
        <dbReference type="Pfam" id="PF00370"/>
    </source>
</evidence>
<dbReference type="InterPro" id="IPR018484">
    <property type="entry name" value="FGGY_N"/>
</dbReference>
<dbReference type="SUPFAM" id="SSF53067">
    <property type="entry name" value="Actin-like ATPase domain"/>
    <property type="match status" value="2"/>
</dbReference>
<evidence type="ECO:0000256" key="4">
    <source>
        <dbReference type="ARBA" id="ARBA00022777"/>
    </source>
</evidence>
<sequence>MDSFLVAIDNGSQSTKVLVVDQDGRVHASARVGLRPYDTSPPGRAVHPGDDVWESIAAASRAALGRFTGDRSRIVGVGLCTIRFCRAYLREDGSLAEPLLSWMDERVGQPFEPAPGVRWVTSSSGYVSHRLTGERTDASANLQGVWPIDQRTWRWSDDPAAYERTGMPREMLFALRDPGERLGRVTAAAAAATGLPEGTPVFATANDKAVEALGAGVADPETMLLSLGTYVAAMTIGRGAEHGTAYWSNFAARPGVHLAESHGVRRGMWTVSWLRRLLQPDGAADGATDGTAGDAMYDLERVLDAEAAQIPPGSDGIAAVLDWLAPTDEPWRRGAFLGFSGAQGRAHLYRAILEALALTMADNVDAMTAELGLRPRALVVTGGGAGSATMRQILADVFALPVRRAELDDAAGLGAAVCAAVGAGVHPDWDSALSAMVRQTAATDPGEGVTAYRALRPWHRGIRSRVAELSQWSVAHGGAPEPAAEPHGIPRSQQERDGQ</sequence>
<feature type="region of interest" description="Disordered" evidence="5">
    <location>
        <begin position="475"/>
        <end position="499"/>
    </location>
</feature>
<dbReference type="InterPro" id="IPR018485">
    <property type="entry name" value="FGGY_C"/>
</dbReference>
<keyword evidence="4 8" id="KW-0418">Kinase</keyword>
<proteinExistence type="inferred from homology"/>
<dbReference type="GO" id="GO:0016301">
    <property type="term" value="F:kinase activity"/>
    <property type="evidence" value="ECO:0007669"/>
    <property type="project" value="UniProtKB-KW"/>
</dbReference>